<name>A0A7J7VIB5_MYOMY</name>
<evidence type="ECO:0000313" key="1">
    <source>
        <dbReference type="EMBL" id="KAF6324748.1"/>
    </source>
</evidence>
<proteinExistence type="predicted"/>
<organism evidence="1 2">
    <name type="scientific">Myotis myotis</name>
    <name type="common">Greater mouse-eared bat</name>
    <name type="synonym">Vespertilio myotis</name>
    <dbReference type="NCBI Taxonomy" id="51298"/>
    <lineage>
        <taxon>Eukaryota</taxon>
        <taxon>Metazoa</taxon>
        <taxon>Chordata</taxon>
        <taxon>Craniata</taxon>
        <taxon>Vertebrata</taxon>
        <taxon>Euteleostomi</taxon>
        <taxon>Mammalia</taxon>
        <taxon>Eutheria</taxon>
        <taxon>Laurasiatheria</taxon>
        <taxon>Chiroptera</taxon>
        <taxon>Yangochiroptera</taxon>
        <taxon>Vespertilionidae</taxon>
        <taxon>Myotis</taxon>
    </lineage>
</organism>
<reference evidence="1 2" key="1">
    <citation type="journal article" date="2020" name="Nature">
        <title>Six reference-quality genomes reveal evolution of bat adaptations.</title>
        <authorList>
            <person name="Jebb D."/>
            <person name="Huang Z."/>
            <person name="Pippel M."/>
            <person name="Hughes G.M."/>
            <person name="Lavrichenko K."/>
            <person name="Devanna P."/>
            <person name="Winkler S."/>
            <person name="Jermiin L.S."/>
            <person name="Skirmuntt E.C."/>
            <person name="Katzourakis A."/>
            <person name="Burkitt-Gray L."/>
            <person name="Ray D.A."/>
            <person name="Sullivan K.A.M."/>
            <person name="Roscito J.G."/>
            <person name="Kirilenko B.M."/>
            <person name="Davalos L.M."/>
            <person name="Corthals A.P."/>
            <person name="Power M.L."/>
            <person name="Jones G."/>
            <person name="Ransome R.D."/>
            <person name="Dechmann D.K.N."/>
            <person name="Locatelli A.G."/>
            <person name="Puechmaille S.J."/>
            <person name="Fedrigo O."/>
            <person name="Jarvis E.D."/>
            <person name="Hiller M."/>
            <person name="Vernes S.C."/>
            <person name="Myers E.W."/>
            <person name="Teeling E.C."/>
        </authorList>
    </citation>
    <scope>NUCLEOTIDE SEQUENCE [LARGE SCALE GENOMIC DNA]</scope>
    <source>
        <strain evidence="1">MMyoMyo1</strain>
        <tissue evidence="1">Flight muscle</tissue>
    </source>
</reference>
<gene>
    <name evidence="1" type="ORF">mMyoMyo1_008225</name>
</gene>
<dbReference type="EMBL" id="JABWUV010000010">
    <property type="protein sequence ID" value="KAF6324748.1"/>
    <property type="molecule type" value="Genomic_DNA"/>
</dbReference>
<comment type="caution">
    <text evidence="1">The sequence shown here is derived from an EMBL/GenBank/DDBJ whole genome shotgun (WGS) entry which is preliminary data.</text>
</comment>
<dbReference type="AlphaFoldDB" id="A0A7J7VIB5"/>
<dbReference type="Proteomes" id="UP000527355">
    <property type="component" value="Unassembled WGS sequence"/>
</dbReference>
<accession>A0A7J7VIB5</accession>
<sequence>MRGASQSRGRSPADPCLELELGRVHLGLCPAWQSAYWVMGPIDAPCSAHVASQPESLVDRFQCLSVHSLKKENAPSILMGVHPSPSASPPGRSAPSGQGVPRGVQVESCSHTASQRGGGCGLCLGPQEVPRLTHAGCCLSIFCFPSLCGLGFRVSCLPR</sequence>
<keyword evidence="2" id="KW-1185">Reference proteome</keyword>
<protein>
    <submittedName>
        <fullName evidence="1">Uncharacterized protein</fullName>
    </submittedName>
</protein>
<evidence type="ECO:0000313" key="2">
    <source>
        <dbReference type="Proteomes" id="UP000527355"/>
    </source>
</evidence>